<keyword evidence="3" id="KW-0170">Cobalt</keyword>
<dbReference type="EMBL" id="LVVT01000001">
    <property type="protein sequence ID" value="TQS84678.1"/>
    <property type="molecule type" value="Genomic_DNA"/>
</dbReference>
<organism evidence="6 7">
    <name type="scientific">Candidatus Methanomassiliicoccus intestinalis</name>
    <dbReference type="NCBI Taxonomy" id="1406512"/>
    <lineage>
        <taxon>Archaea</taxon>
        <taxon>Methanobacteriati</taxon>
        <taxon>Thermoplasmatota</taxon>
        <taxon>Thermoplasmata</taxon>
        <taxon>Methanomassiliicoccales</taxon>
        <taxon>Methanomassiliicoccaceae</taxon>
        <taxon>Methanomassiliicoccus</taxon>
    </lineage>
</organism>
<dbReference type="GO" id="GO:0050667">
    <property type="term" value="P:homocysteine metabolic process"/>
    <property type="evidence" value="ECO:0007669"/>
    <property type="project" value="TreeGrafter"/>
</dbReference>
<keyword evidence="2" id="KW-0479">Metal-binding</keyword>
<dbReference type="Pfam" id="PF02310">
    <property type="entry name" value="B12-binding"/>
    <property type="match status" value="1"/>
</dbReference>
<dbReference type="Proteomes" id="UP000752814">
    <property type="component" value="Unassembled WGS sequence"/>
</dbReference>
<dbReference type="InterPro" id="IPR036724">
    <property type="entry name" value="Cobalamin-bd_sf"/>
</dbReference>
<dbReference type="PROSITE" id="PS51337">
    <property type="entry name" value="B12_BINDING_NTER"/>
    <property type="match status" value="1"/>
</dbReference>
<dbReference type="GO" id="GO:0046653">
    <property type="term" value="P:tetrahydrofolate metabolic process"/>
    <property type="evidence" value="ECO:0007669"/>
    <property type="project" value="TreeGrafter"/>
</dbReference>
<keyword evidence="6" id="KW-0808">Transferase</keyword>
<sequence>MDTKGEVLQMLKKAVETWDMELVHEASQNALSQGITPYEAIEKGLGKGMINISERFNEGLIFLPQVLAASKAMEEGMAVFEPFIGKDSPHTTKGNIVIGTVQGDVHEIGKHVVCAFLRGAGYSVFDLGRDVPPDDFLEAAKERNASIVAASALMTTTLIGQKKIVKCLKEEELNIKTLFGGACCTRKWVESIGGDEYCSCGSEVVECVDRMLKFNKGD</sequence>
<reference evidence="6" key="1">
    <citation type="submission" date="2016-03" db="EMBL/GenBank/DDBJ databases">
        <authorList>
            <person name="Borrel G."/>
            <person name="Mccann A."/>
            <person name="O'Toole P.W."/>
        </authorList>
    </citation>
    <scope>NUCLEOTIDE SEQUENCE</scope>
    <source>
        <strain evidence="6">183</strain>
    </source>
</reference>
<dbReference type="PANTHER" id="PTHR45833">
    <property type="entry name" value="METHIONINE SYNTHASE"/>
    <property type="match status" value="1"/>
</dbReference>
<feature type="domain" description="B12-binding" evidence="4">
    <location>
        <begin position="93"/>
        <end position="218"/>
    </location>
</feature>
<dbReference type="GeneID" id="41323305"/>
<comment type="caution">
    <text evidence="6">The sequence shown here is derived from an EMBL/GenBank/DDBJ whole genome shotgun (WGS) entry which is preliminary data.</text>
</comment>
<evidence type="ECO:0000256" key="3">
    <source>
        <dbReference type="ARBA" id="ARBA00023285"/>
    </source>
</evidence>
<dbReference type="GO" id="GO:0008705">
    <property type="term" value="F:methionine synthase activity"/>
    <property type="evidence" value="ECO:0007669"/>
    <property type="project" value="TreeGrafter"/>
</dbReference>
<dbReference type="AlphaFoldDB" id="A0A8J8TF93"/>
<dbReference type="Pfam" id="PF02607">
    <property type="entry name" value="B12-binding_2"/>
    <property type="match status" value="1"/>
</dbReference>
<dbReference type="InterPro" id="IPR036594">
    <property type="entry name" value="Meth_synthase_dom"/>
</dbReference>
<evidence type="ECO:0000256" key="2">
    <source>
        <dbReference type="ARBA" id="ARBA00022723"/>
    </source>
</evidence>
<comment type="similarity">
    <text evidence="1">Belongs to the methylamine corrinoid protein family.</text>
</comment>
<evidence type="ECO:0000313" key="7">
    <source>
        <dbReference type="Proteomes" id="UP000752814"/>
    </source>
</evidence>
<dbReference type="RefSeq" id="WP_020448772.1">
    <property type="nucleotide sequence ID" value="NZ_CAYAXV010000006.1"/>
</dbReference>
<protein>
    <submittedName>
        <fullName evidence="6">Dimethylamine methyltransferase</fullName>
    </submittedName>
</protein>
<feature type="domain" description="B12-binding N-terminal" evidence="5">
    <location>
        <begin position="1"/>
        <end position="92"/>
    </location>
</feature>
<dbReference type="PROSITE" id="PS51332">
    <property type="entry name" value="B12_BINDING"/>
    <property type="match status" value="1"/>
</dbReference>
<proteinExistence type="inferred from homology"/>
<evidence type="ECO:0000256" key="1">
    <source>
        <dbReference type="ARBA" id="ARBA00010854"/>
    </source>
</evidence>
<dbReference type="PANTHER" id="PTHR45833:SF1">
    <property type="entry name" value="METHIONINE SYNTHASE"/>
    <property type="match status" value="1"/>
</dbReference>
<dbReference type="SUPFAM" id="SSF52242">
    <property type="entry name" value="Cobalamin (vitamin B12)-binding domain"/>
    <property type="match status" value="1"/>
</dbReference>
<dbReference type="InterPro" id="IPR006158">
    <property type="entry name" value="Cobalamin-bd"/>
</dbReference>
<dbReference type="Gene3D" id="1.10.1240.10">
    <property type="entry name" value="Methionine synthase domain"/>
    <property type="match status" value="1"/>
</dbReference>
<dbReference type="GO" id="GO:0031419">
    <property type="term" value="F:cobalamin binding"/>
    <property type="evidence" value="ECO:0007669"/>
    <property type="project" value="InterPro"/>
</dbReference>
<dbReference type="InterPro" id="IPR050554">
    <property type="entry name" value="Met_Synthase/Corrinoid"/>
</dbReference>
<dbReference type="GO" id="GO:0046872">
    <property type="term" value="F:metal ion binding"/>
    <property type="evidence" value="ECO:0007669"/>
    <property type="project" value="UniProtKB-KW"/>
</dbReference>
<dbReference type="SUPFAM" id="SSF47644">
    <property type="entry name" value="Methionine synthase domain"/>
    <property type="match status" value="1"/>
</dbReference>
<evidence type="ECO:0000259" key="4">
    <source>
        <dbReference type="PROSITE" id="PS51332"/>
    </source>
</evidence>
<evidence type="ECO:0000259" key="5">
    <source>
        <dbReference type="PROSITE" id="PS51337"/>
    </source>
</evidence>
<name>A0A8J8TF93_9ARCH</name>
<dbReference type="InterPro" id="IPR003759">
    <property type="entry name" value="Cbl-bd_cap"/>
</dbReference>
<dbReference type="Gene3D" id="3.40.50.280">
    <property type="entry name" value="Cobalamin-binding domain"/>
    <property type="match status" value="1"/>
</dbReference>
<dbReference type="GO" id="GO:0005829">
    <property type="term" value="C:cytosol"/>
    <property type="evidence" value="ECO:0007669"/>
    <property type="project" value="TreeGrafter"/>
</dbReference>
<evidence type="ECO:0000313" key="6">
    <source>
        <dbReference type="EMBL" id="TQS84678.1"/>
    </source>
</evidence>
<accession>A0A8J8TF93</accession>
<keyword evidence="6" id="KW-0489">Methyltransferase</keyword>
<gene>
    <name evidence="6" type="ORF">A3207_01180</name>
</gene>
<dbReference type="GO" id="GO:0032259">
    <property type="term" value="P:methylation"/>
    <property type="evidence" value="ECO:0007669"/>
    <property type="project" value="UniProtKB-KW"/>
</dbReference>
<dbReference type="SMART" id="SM01018">
    <property type="entry name" value="B12-binding_2"/>
    <property type="match status" value="1"/>
</dbReference>
<dbReference type="OMA" id="RERCRIM"/>
<dbReference type="FunFam" id="3.40.50.280:FF:000003">
    <property type="entry name" value="Dimethylamine methyltransferase corrinoid protein"/>
    <property type="match status" value="1"/>
</dbReference>